<evidence type="ECO:0000313" key="3">
    <source>
        <dbReference type="Proteomes" id="UP000248961"/>
    </source>
</evidence>
<dbReference type="AlphaFoldDB" id="A0A395HVT2"/>
<reference evidence="2 3" key="1">
    <citation type="submission" date="2018-02" db="EMBL/GenBank/DDBJ databases">
        <title>The genomes of Aspergillus section Nigri reveals drivers in fungal speciation.</title>
        <authorList>
            <consortium name="DOE Joint Genome Institute"/>
            <person name="Vesth T.C."/>
            <person name="Nybo J."/>
            <person name="Theobald S."/>
            <person name="Brandl J."/>
            <person name="Frisvad J.C."/>
            <person name="Nielsen K.F."/>
            <person name="Lyhne E.K."/>
            <person name="Kogle M.E."/>
            <person name="Kuo A."/>
            <person name="Riley R."/>
            <person name="Clum A."/>
            <person name="Nolan M."/>
            <person name="Lipzen A."/>
            <person name="Salamov A."/>
            <person name="Henrissat B."/>
            <person name="Wiebenga A."/>
            <person name="De vries R.P."/>
            <person name="Grigoriev I.V."/>
            <person name="Mortensen U.H."/>
            <person name="Andersen M.R."/>
            <person name="Baker S.E."/>
        </authorList>
    </citation>
    <scope>NUCLEOTIDE SEQUENCE [LARGE SCALE GENOMIC DNA]</scope>
    <source>
        <strain evidence="2 3">CBS 101889</strain>
    </source>
</reference>
<dbReference type="GeneID" id="37200664"/>
<dbReference type="OrthoDB" id="5424209at2759"/>
<dbReference type="Proteomes" id="UP000248961">
    <property type="component" value="Unassembled WGS sequence"/>
</dbReference>
<feature type="compositionally biased region" description="Basic and acidic residues" evidence="1">
    <location>
        <begin position="46"/>
        <end position="59"/>
    </location>
</feature>
<dbReference type="VEuPathDB" id="FungiDB:BO97DRAFT_415089"/>
<dbReference type="STRING" id="1450537.A0A395HVT2"/>
<dbReference type="SUPFAM" id="SSF50494">
    <property type="entry name" value="Trypsin-like serine proteases"/>
    <property type="match status" value="1"/>
</dbReference>
<proteinExistence type="predicted"/>
<feature type="compositionally biased region" description="Low complexity" evidence="1">
    <location>
        <begin position="34"/>
        <end position="45"/>
    </location>
</feature>
<name>A0A395HVT2_ASPHC</name>
<accession>A0A395HVT2</accession>
<sequence>MALVANPLICPPSELEITYASPVYRRSSDSQSVRSCRTNRSSSDSSTRDGDGFVEEDLRAGGPYLPEPPCLTFYPRQHDPFLQKHQKMPLVEGILNLAKNNQINVIEVEFCYRSSEHDPSGAKKLTCKLIAQKQDPKEVWVGFARTVLGFLHQRGVTNIVVEIIDPLFHKTLVYAPCSPSDPIFSDWNKVRASIEQQIPLRGINVISCHRIGTSRDRASCPPMVIVGVDPHELRDWRRTRDDVLAILKTFGHSQVGVLIRKEFFMPMCSCEDKGPKMDRITANGAARIGMSLSLSDEKDNRGTLGGYIEIQNPKTKKWLPMALTCMHCVLPTQEQTKIAPDRKTVYDGFRKNGIRMDDDKSLLLMHSPAVSEVLETIEELKEGIQGHLNDNTYKLVELQKQRNEFVLPHHEKSWARLKGELRVKHVKLEKVLKAQRENEYVLGSVFAGSGLKTKQLSTIKSQDPTSKHPSIVDWALIQINHRAPGDNTSSDLKLEAGRLAEFEEGVSPGYEATLLKLGHKTGFTTGKYNPLMDCRVARNPETNEVILTLEHSIVSLGEKHGVIGPGDSGALVYDSKARVWGMCFGGADNGTRAYFTHISDLLADIKSTLGVTEIRLVE</sequence>
<evidence type="ECO:0000256" key="1">
    <source>
        <dbReference type="SAM" id="MobiDB-lite"/>
    </source>
</evidence>
<feature type="region of interest" description="Disordered" evidence="1">
    <location>
        <begin position="30"/>
        <end position="61"/>
    </location>
</feature>
<dbReference type="EMBL" id="KZ824288">
    <property type="protein sequence ID" value="RAL11505.1"/>
    <property type="molecule type" value="Genomic_DNA"/>
</dbReference>
<evidence type="ECO:0008006" key="4">
    <source>
        <dbReference type="Google" id="ProtNLM"/>
    </source>
</evidence>
<dbReference type="RefSeq" id="XP_025550659.1">
    <property type="nucleotide sequence ID" value="XM_025696375.1"/>
</dbReference>
<gene>
    <name evidence="2" type="ORF">BO97DRAFT_415089</name>
</gene>
<organism evidence="2 3">
    <name type="scientific">Aspergillus homomorphus (strain CBS 101889)</name>
    <dbReference type="NCBI Taxonomy" id="1450537"/>
    <lineage>
        <taxon>Eukaryota</taxon>
        <taxon>Fungi</taxon>
        <taxon>Dikarya</taxon>
        <taxon>Ascomycota</taxon>
        <taxon>Pezizomycotina</taxon>
        <taxon>Eurotiomycetes</taxon>
        <taxon>Eurotiomycetidae</taxon>
        <taxon>Eurotiales</taxon>
        <taxon>Aspergillaceae</taxon>
        <taxon>Aspergillus</taxon>
        <taxon>Aspergillus subgen. Circumdati</taxon>
    </lineage>
</organism>
<protein>
    <recommendedName>
        <fullName evidence="4">Peptidase S64</fullName>
    </recommendedName>
</protein>
<evidence type="ECO:0000313" key="2">
    <source>
        <dbReference type="EMBL" id="RAL11505.1"/>
    </source>
</evidence>
<dbReference type="InterPro" id="IPR009003">
    <property type="entry name" value="Peptidase_S1_PA"/>
</dbReference>
<keyword evidence="3" id="KW-1185">Reference proteome</keyword>